<name>A0A7W9Q7X7_9ACTN</name>
<organism evidence="2 3">
    <name type="scientific">Streptomyces zagrosensis</name>
    <dbReference type="NCBI Taxonomy" id="1042984"/>
    <lineage>
        <taxon>Bacteria</taxon>
        <taxon>Bacillati</taxon>
        <taxon>Actinomycetota</taxon>
        <taxon>Actinomycetes</taxon>
        <taxon>Kitasatosporales</taxon>
        <taxon>Streptomycetaceae</taxon>
        <taxon>Streptomyces</taxon>
    </lineage>
</organism>
<accession>A0A7W9Q7X7</accession>
<dbReference type="EMBL" id="JACHJL010000004">
    <property type="protein sequence ID" value="MBB5935004.1"/>
    <property type="molecule type" value="Genomic_DNA"/>
</dbReference>
<feature type="region of interest" description="Disordered" evidence="1">
    <location>
        <begin position="48"/>
        <end position="70"/>
    </location>
</feature>
<evidence type="ECO:0000313" key="3">
    <source>
        <dbReference type="Proteomes" id="UP000588098"/>
    </source>
</evidence>
<gene>
    <name evidence="2" type="ORF">FHS42_002054</name>
</gene>
<feature type="compositionally biased region" description="Basic and acidic residues" evidence="1">
    <location>
        <begin position="51"/>
        <end position="70"/>
    </location>
</feature>
<evidence type="ECO:0000256" key="1">
    <source>
        <dbReference type="SAM" id="MobiDB-lite"/>
    </source>
</evidence>
<dbReference type="AlphaFoldDB" id="A0A7W9Q7X7"/>
<protein>
    <submittedName>
        <fullName evidence="2">Uncharacterized protein</fullName>
    </submittedName>
</protein>
<sequence>MVTVYDDLADAIGAAQRDLTSALDYARTHELKVDDSGRVRLGKTVARHHARETGDGQGRHREQQGELHAR</sequence>
<keyword evidence="3" id="KW-1185">Reference proteome</keyword>
<comment type="caution">
    <text evidence="2">The sequence shown here is derived from an EMBL/GenBank/DDBJ whole genome shotgun (WGS) entry which is preliminary data.</text>
</comment>
<reference evidence="2 3" key="1">
    <citation type="submission" date="2020-08" db="EMBL/GenBank/DDBJ databases">
        <title>Genomic Encyclopedia of Type Strains, Phase III (KMG-III): the genomes of soil and plant-associated and newly described type strains.</title>
        <authorList>
            <person name="Whitman W."/>
        </authorList>
    </citation>
    <scope>NUCLEOTIDE SEQUENCE [LARGE SCALE GENOMIC DNA]</scope>
    <source>
        <strain evidence="2 3">CECT 8305</strain>
    </source>
</reference>
<dbReference type="Proteomes" id="UP000588098">
    <property type="component" value="Unassembled WGS sequence"/>
</dbReference>
<proteinExistence type="predicted"/>
<evidence type="ECO:0000313" key="2">
    <source>
        <dbReference type="EMBL" id="MBB5935004.1"/>
    </source>
</evidence>